<protein>
    <submittedName>
        <fullName evidence="2">Formylglycine-generating enzyme family protein</fullName>
    </submittedName>
</protein>
<dbReference type="InterPro" id="IPR051043">
    <property type="entry name" value="Sulfatase_Mod_Factor_Kinase"/>
</dbReference>
<comment type="caution">
    <text evidence="2">The sequence shown here is derived from an EMBL/GenBank/DDBJ whole genome shotgun (WGS) entry which is preliminary data.</text>
</comment>
<dbReference type="InterPro" id="IPR016187">
    <property type="entry name" value="CTDL_fold"/>
</dbReference>
<dbReference type="SUPFAM" id="SSF56436">
    <property type="entry name" value="C-type lectin-like"/>
    <property type="match status" value="1"/>
</dbReference>
<dbReference type="RefSeq" id="WP_340542778.1">
    <property type="nucleotide sequence ID" value="NZ_JBBLXS010001491.1"/>
</dbReference>
<keyword evidence="3" id="KW-1185">Reference proteome</keyword>
<dbReference type="PANTHER" id="PTHR23150">
    <property type="entry name" value="SULFATASE MODIFYING FACTOR 1, 2"/>
    <property type="match status" value="1"/>
</dbReference>
<feature type="non-terminal residue" evidence="2">
    <location>
        <position position="1"/>
    </location>
</feature>
<dbReference type="EMBL" id="JBBLXS010001491">
    <property type="protein sequence ID" value="MEK0189663.1"/>
    <property type="molecule type" value="Genomic_DNA"/>
</dbReference>
<dbReference type="InterPro" id="IPR005532">
    <property type="entry name" value="SUMF_dom"/>
</dbReference>
<dbReference type="Proteomes" id="UP001384579">
    <property type="component" value="Unassembled WGS sequence"/>
</dbReference>
<dbReference type="InterPro" id="IPR042095">
    <property type="entry name" value="SUMF_sf"/>
</dbReference>
<evidence type="ECO:0000259" key="1">
    <source>
        <dbReference type="Pfam" id="PF03781"/>
    </source>
</evidence>
<proteinExistence type="predicted"/>
<gene>
    <name evidence="2" type="ORF">WMG39_33180</name>
</gene>
<reference evidence="2 3" key="1">
    <citation type="journal article" date="2020" name="Harmful Algae">
        <title>Molecular and morphological characterization of a novel dihydroanatoxin-a producing Microcoleus species (cyanobacteria) from the Russian River, California, USA.</title>
        <authorList>
            <person name="Conklin K.Y."/>
            <person name="Stancheva R."/>
            <person name="Otten T.G."/>
            <person name="Fadness R."/>
            <person name="Boyer G.L."/>
            <person name="Read B."/>
            <person name="Zhang X."/>
            <person name="Sheath R.G."/>
        </authorList>
    </citation>
    <scope>NUCLEOTIDE SEQUENCE [LARGE SCALE GENOMIC DNA]</scope>
    <source>
        <strain evidence="2 3">PTRS2</strain>
    </source>
</reference>
<feature type="domain" description="Sulfatase-modifying factor enzyme-like" evidence="1">
    <location>
        <begin position="5"/>
        <end position="97"/>
    </location>
</feature>
<name>A0ABU8YZE0_9CYAN</name>
<dbReference type="Pfam" id="PF03781">
    <property type="entry name" value="FGE-sulfatase"/>
    <property type="match status" value="1"/>
</dbReference>
<dbReference type="PANTHER" id="PTHR23150:SF19">
    <property type="entry name" value="FORMYLGLYCINE-GENERATING ENZYME"/>
    <property type="match status" value="1"/>
</dbReference>
<sequence length="101" mass="11349">KASKGLYRQETTDVGSFPPNAFGLYDMHGNVWEWCSDKWHDNYSKAPADGSSWETGTDNNRVRRGGSWNNFAVHCRSAYRFRNSAGDRNSLIGFRVALASA</sequence>
<evidence type="ECO:0000313" key="3">
    <source>
        <dbReference type="Proteomes" id="UP001384579"/>
    </source>
</evidence>
<organism evidence="2 3">
    <name type="scientific">Microcoleus anatoxicus PTRS2</name>
    <dbReference type="NCBI Taxonomy" id="2705321"/>
    <lineage>
        <taxon>Bacteria</taxon>
        <taxon>Bacillati</taxon>
        <taxon>Cyanobacteriota</taxon>
        <taxon>Cyanophyceae</taxon>
        <taxon>Oscillatoriophycideae</taxon>
        <taxon>Oscillatoriales</taxon>
        <taxon>Microcoleaceae</taxon>
        <taxon>Microcoleus</taxon>
        <taxon>Microcoleus anatoxicus</taxon>
    </lineage>
</organism>
<evidence type="ECO:0000313" key="2">
    <source>
        <dbReference type="EMBL" id="MEK0189663.1"/>
    </source>
</evidence>
<dbReference type="Gene3D" id="3.90.1580.10">
    <property type="entry name" value="paralog of FGE (formylglycine-generating enzyme)"/>
    <property type="match status" value="1"/>
</dbReference>
<accession>A0ABU8YZE0</accession>